<keyword evidence="3" id="KW-0202">Cytokine</keyword>
<reference evidence="8" key="1">
    <citation type="submission" date="2023-08" db="EMBL/GenBank/DDBJ databases">
        <title>Pelteobagrus vachellii genome.</title>
        <authorList>
            <person name="Liu H."/>
        </authorList>
    </citation>
    <scope>NUCLEOTIDE SEQUENCE</scope>
    <source>
        <strain evidence="8">PRFRI_2022a</strain>
        <tissue evidence="8">Muscle</tissue>
    </source>
</reference>
<gene>
    <name evidence="8" type="ORF">Q7C36_015752</name>
</gene>
<evidence type="ECO:0000313" key="9">
    <source>
        <dbReference type="Proteomes" id="UP001187315"/>
    </source>
</evidence>
<comment type="similarity">
    <text evidence="2">Belongs to the type II (or gamma) interferon family.</text>
</comment>
<comment type="caution">
    <text evidence="8">The sequence shown here is derived from an EMBL/GenBank/DDBJ whole genome shotgun (WGS) entry which is preliminary data.</text>
</comment>
<accession>A0AA88M7W5</accession>
<keyword evidence="4" id="KW-0964">Secreted</keyword>
<evidence type="ECO:0000313" key="8">
    <source>
        <dbReference type="EMBL" id="KAK2832290.1"/>
    </source>
</evidence>
<dbReference type="Proteomes" id="UP001187315">
    <property type="component" value="Unassembled WGS sequence"/>
</dbReference>
<dbReference type="SUPFAM" id="SSF47266">
    <property type="entry name" value="4-helical cytokines"/>
    <property type="match status" value="1"/>
</dbReference>
<evidence type="ECO:0008006" key="10">
    <source>
        <dbReference type="Google" id="ProtNLM"/>
    </source>
</evidence>
<organism evidence="8 9">
    <name type="scientific">Tachysurus vachellii</name>
    <name type="common">Darkbarbel catfish</name>
    <name type="synonym">Pelteobagrus vachellii</name>
    <dbReference type="NCBI Taxonomy" id="175792"/>
    <lineage>
        <taxon>Eukaryota</taxon>
        <taxon>Metazoa</taxon>
        <taxon>Chordata</taxon>
        <taxon>Craniata</taxon>
        <taxon>Vertebrata</taxon>
        <taxon>Euteleostomi</taxon>
        <taxon>Actinopterygii</taxon>
        <taxon>Neopterygii</taxon>
        <taxon>Teleostei</taxon>
        <taxon>Ostariophysi</taxon>
        <taxon>Siluriformes</taxon>
        <taxon>Bagridae</taxon>
        <taxon>Tachysurus</taxon>
    </lineage>
</organism>
<dbReference type="InterPro" id="IPR002069">
    <property type="entry name" value="Interferon_gamma"/>
</dbReference>
<evidence type="ECO:0000256" key="3">
    <source>
        <dbReference type="ARBA" id="ARBA00022514"/>
    </source>
</evidence>
<dbReference type="PANTHER" id="PTHR11419:SF0">
    <property type="entry name" value="INTERFERON GAMMA"/>
    <property type="match status" value="1"/>
</dbReference>
<evidence type="ECO:0000256" key="7">
    <source>
        <dbReference type="SAM" id="SignalP"/>
    </source>
</evidence>
<keyword evidence="6" id="KW-0175">Coiled coil</keyword>
<name>A0AA88M7W5_TACVA</name>
<keyword evidence="9" id="KW-1185">Reference proteome</keyword>
<dbReference type="GO" id="GO:0005615">
    <property type="term" value="C:extracellular space"/>
    <property type="evidence" value="ECO:0007669"/>
    <property type="project" value="UniProtKB-KW"/>
</dbReference>
<evidence type="ECO:0000256" key="2">
    <source>
        <dbReference type="ARBA" id="ARBA00007566"/>
    </source>
</evidence>
<sequence length="173" mass="19812">MDCWSKFLVLCGLVMVALLSGTTGHENHNLTVAVHTLQMHHGLTDTNWVGKAVFTPYLGKVEDTCTCERLILLRMLYGYLDIFSDMLKKAKNVETESSLKELQESVRELKNKYKKEQEVWKQLHDINAIKKDDSTIQGGAVNDFISVFSKALETGHHSKKTHSLLKRFLQRNY</sequence>
<dbReference type="GO" id="GO:0005133">
    <property type="term" value="F:type II interferon receptor binding"/>
    <property type="evidence" value="ECO:0007669"/>
    <property type="project" value="InterPro"/>
</dbReference>
<protein>
    <recommendedName>
        <fullName evidence="10">Interferon gamma</fullName>
    </recommendedName>
</protein>
<evidence type="ECO:0000256" key="6">
    <source>
        <dbReference type="SAM" id="Coils"/>
    </source>
</evidence>
<evidence type="ECO:0000256" key="5">
    <source>
        <dbReference type="ARBA" id="ARBA00023180"/>
    </source>
</evidence>
<comment type="subcellular location">
    <subcellularLocation>
        <location evidence="1">Secreted</location>
    </subcellularLocation>
</comment>
<evidence type="ECO:0000256" key="1">
    <source>
        <dbReference type="ARBA" id="ARBA00004613"/>
    </source>
</evidence>
<dbReference type="PANTHER" id="PTHR11419">
    <property type="entry name" value="INTERFERON GAMMA"/>
    <property type="match status" value="1"/>
</dbReference>
<feature type="coiled-coil region" evidence="6">
    <location>
        <begin position="92"/>
        <end position="119"/>
    </location>
</feature>
<dbReference type="Gene3D" id="1.20.1250.10">
    <property type="match status" value="1"/>
</dbReference>
<keyword evidence="5" id="KW-0325">Glycoprotein</keyword>
<dbReference type="GO" id="GO:0006955">
    <property type="term" value="P:immune response"/>
    <property type="evidence" value="ECO:0007669"/>
    <property type="project" value="InterPro"/>
</dbReference>
<feature type="signal peptide" evidence="7">
    <location>
        <begin position="1"/>
        <end position="24"/>
    </location>
</feature>
<feature type="chain" id="PRO_5041669375" description="Interferon gamma" evidence="7">
    <location>
        <begin position="25"/>
        <end position="173"/>
    </location>
</feature>
<dbReference type="InterPro" id="IPR009079">
    <property type="entry name" value="4_helix_cytokine-like_core"/>
</dbReference>
<dbReference type="EMBL" id="JAVHJS010000016">
    <property type="protein sequence ID" value="KAK2832290.1"/>
    <property type="molecule type" value="Genomic_DNA"/>
</dbReference>
<keyword evidence="7" id="KW-0732">Signal</keyword>
<dbReference type="AlphaFoldDB" id="A0AA88M7W5"/>
<proteinExistence type="inferred from homology"/>
<dbReference type="GO" id="GO:0005125">
    <property type="term" value="F:cytokine activity"/>
    <property type="evidence" value="ECO:0007669"/>
    <property type="project" value="UniProtKB-KW"/>
</dbReference>
<evidence type="ECO:0000256" key="4">
    <source>
        <dbReference type="ARBA" id="ARBA00022525"/>
    </source>
</evidence>